<comment type="subcellular location">
    <subcellularLocation>
        <location evidence="1">Membrane</location>
        <topology evidence="1">Multi-pass membrane protein</topology>
    </subcellularLocation>
</comment>
<dbReference type="PANTHER" id="PTHR18640:SF10">
    <property type="entry name" value="SODIUM_METABOLITE COTRANSPORTER BASS4, CHLOROPLASTIC-RELATED"/>
    <property type="match status" value="1"/>
</dbReference>
<gene>
    <name evidence="2" type="ORF">RchiOBHm_Chr1g0332551</name>
</gene>
<proteinExistence type="predicted"/>
<dbReference type="InterPro" id="IPR016833">
    <property type="entry name" value="Put_Na-Bile_cotransptr"/>
</dbReference>
<protein>
    <submittedName>
        <fullName evidence="2">Putative sodium bile acid cotransporter</fullName>
    </submittedName>
</protein>
<comment type="caution">
    <text evidence="2">The sequence shown here is derived from an EMBL/GenBank/DDBJ whole genome shotgun (WGS) entry which is preliminary data.</text>
</comment>
<dbReference type="GO" id="GO:0009941">
    <property type="term" value="C:chloroplast envelope"/>
    <property type="evidence" value="ECO:0007669"/>
    <property type="project" value="TreeGrafter"/>
</dbReference>
<accession>A0A2P6SBU8</accession>
<dbReference type="Proteomes" id="UP000238479">
    <property type="component" value="Chromosome 1"/>
</dbReference>
<sequence>MCFCYGQNVCGLLCAALVGGVTLGFAYPSLGCLADSYSLSKFSTFGIFIISGLTLHTGKIIAAADAWPVGIFGLVIRIVVRFKGFC</sequence>
<dbReference type="Gene3D" id="1.20.1530.20">
    <property type="match status" value="1"/>
</dbReference>
<reference evidence="2 3" key="1">
    <citation type="journal article" date="2018" name="Nat. Genet.">
        <title>The Rosa genome provides new insights in the design of modern roses.</title>
        <authorList>
            <person name="Bendahmane M."/>
        </authorList>
    </citation>
    <scope>NUCLEOTIDE SEQUENCE [LARGE SCALE GENOMIC DNA]</scope>
    <source>
        <strain evidence="3">cv. Old Blush</strain>
    </source>
</reference>
<name>A0A2P6SBU8_ROSCH</name>
<dbReference type="Gramene" id="PRQ56144">
    <property type="protein sequence ID" value="PRQ56144"/>
    <property type="gene ID" value="RchiOBHm_Chr1g0332551"/>
</dbReference>
<evidence type="ECO:0000313" key="2">
    <source>
        <dbReference type="EMBL" id="PRQ56144.1"/>
    </source>
</evidence>
<dbReference type="AlphaFoldDB" id="A0A2P6SBU8"/>
<evidence type="ECO:0000313" key="3">
    <source>
        <dbReference type="Proteomes" id="UP000238479"/>
    </source>
</evidence>
<keyword evidence="3" id="KW-1185">Reference proteome</keyword>
<dbReference type="STRING" id="74649.A0A2P6SBU8"/>
<dbReference type="PANTHER" id="PTHR18640">
    <property type="entry name" value="SOLUTE CARRIER FAMILY 10 MEMBER 7"/>
    <property type="match status" value="1"/>
</dbReference>
<dbReference type="InterPro" id="IPR038770">
    <property type="entry name" value="Na+/solute_symporter_sf"/>
</dbReference>
<dbReference type="GO" id="GO:0016020">
    <property type="term" value="C:membrane"/>
    <property type="evidence" value="ECO:0007669"/>
    <property type="project" value="UniProtKB-SubCell"/>
</dbReference>
<dbReference type="EMBL" id="PDCK01000039">
    <property type="protein sequence ID" value="PRQ56144.1"/>
    <property type="molecule type" value="Genomic_DNA"/>
</dbReference>
<evidence type="ECO:0000256" key="1">
    <source>
        <dbReference type="ARBA" id="ARBA00004141"/>
    </source>
</evidence>
<organism evidence="2 3">
    <name type="scientific">Rosa chinensis</name>
    <name type="common">China rose</name>
    <dbReference type="NCBI Taxonomy" id="74649"/>
    <lineage>
        <taxon>Eukaryota</taxon>
        <taxon>Viridiplantae</taxon>
        <taxon>Streptophyta</taxon>
        <taxon>Embryophyta</taxon>
        <taxon>Tracheophyta</taxon>
        <taxon>Spermatophyta</taxon>
        <taxon>Magnoliopsida</taxon>
        <taxon>eudicotyledons</taxon>
        <taxon>Gunneridae</taxon>
        <taxon>Pentapetalae</taxon>
        <taxon>rosids</taxon>
        <taxon>fabids</taxon>
        <taxon>Rosales</taxon>
        <taxon>Rosaceae</taxon>
        <taxon>Rosoideae</taxon>
        <taxon>Rosoideae incertae sedis</taxon>
        <taxon>Rosa</taxon>
    </lineage>
</organism>